<evidence type="ECO:0000256" key="5">
    <source>
        <dbReference type="ARBA" id="ARBA00023242"/>
    </source>
</evidence>
<dbReference type="InterPro" id="IPR044837">
    <property type="entry name" value="REM16-like"/>
</dbReference>
<keyword evidence="3" id="KW-0238">DNA-binding</keyword>
<dbReference type="GO" id="GO:0003677">
    <property type="term" value="F:DNA binding"/>
    <property type="evidence" value="ECO:0007669"/>
    <property type="project" value="UniProtKB-KW"/>
</dbReference>
<keyword evidence="2" id="KW-0805">Transcription regulation</keyword>
<protein>
    <recommendedName>
        <fullName evidence="6">TF-B3 domain-containing protein</fullName>
    </recommendedName>
</protein>
<dbReference type="PANTHER" id="PTHR31391:SF101">
    <property type="entry name" value="B3 DOMAIN-CONTAINING PROTEIN OS01G0234100"/>
    <property type="match status" value="1"/>
</dbReference>
<evidence type="ECO:0000313" key="8">
    <source>
        <dbReference type="Proteomes" id="UP000541444"/>
    </source>
</evidence>
<name>A0A7J7MT72_9MAGN</name>
<evidence type="ECO:0000256" key="3">
    <source>
        <dbReference type="ARBA" id="ARBA00023125"/>
    </source>
</evidence>
<dbReference type="AlphaFoldDB" id="A0A7J7MT72"/>
<dbReference type="InterPro" id="IPR015300">
    <property type="entry name" value="DNA-bd_pseudobarrel_sf"/>
</dbReference>
<dbReference type="Pfam" id="PF02362">
    <property type="entry name" value="B3"/>
    <property type="match status" value="1"/>
</dbReference>
<proteinExistence type="predicted"/>
<comment type="caution">
    <text evidence="7">The sequence shown here is derived from an EMBL/GenBank/DDBJ whole genome shotgun (WGS) entry which is preliminary data.</text>
</comment>
<organism evidence="7 8">
    <name type="scientific">Kingdonia uniflora</name>
    <dbReference type="NCBI Taxonomy" id="39325"/>
    <lineage>
        <taxon>Eukaryota</taxon>
        <taxon>Viridiplantae</taxon>
        <taxon>Streptophyta</taxon>
        <taxon>Embryophyta</taxon>
        <taxon>Tracheophyta</taxon>
        <taxon>Spermatophyta</taxon>
        <taxon>Magnoliopsida</taxon>
        <taxon>Ranunculales</taxon>
        <taxon>Circaeasteraceae</taxon>
        <taxon>Kingdonia</taxon>
    </lineage>
</organism>
<dbReference type="OrthoDB" id="1909330at2759"/>
<evidence type="ECO:0000313" key="7">
    <source>
        <dbReference type="EMBL" id="KAF6158027.1"/>
    </source>
</evidence>
<accession>A0A7J7MT72</accession>
<evidence type="ECO:0000256" key="4">
    <source>
        <dbReference type="ARBA" id="ARBA00023163"/>
    </source>
</evidence>
<dbReference type="Proteomes" id="UP000541444">
    <property type="component" value="Unassembled WGS sequence"/>
</dbReference>
<dbReference type="PROSITE" id="PS50863">
    <property type="entry name" value="B3"/>
    <property type="match status" value="1"/>
</dbReference>
<gene>
    <name evidence="7" type="ORF">GIB67_014821</name>
</gene>
<keyword evidence="8" id="KW-1185">Reference proteome</keyword>
<dbReference type="CDD" id="cd10017">
    <property type="entry name" value="B3_DNA"/>
    <property type="match status" value="1"/>
</dbReference>
<comment type="subcellular location">
    <subcellularLocation>
        <location evidence="1">Nucleus</location>
    </subcellularLocation>
</comment>
<evidence type="ECO:0000256" key="2">
    <source>
        <dbReference type="ARBA" id="ARBA00023015"/>
    </source>
</evidence>
<dbReference type="PANTHER" id="PTHR31391">
    <property type="entry name" value="B3 DOMAIN-CONTAINING PROTEIN OS11G0197600-RELATED"/>
    <property type="match status" value="1"/>
</dbReference>
<dbReference type="EMBL" id="JACGCM010001237">
    <property type="protein sequence ID" value="KAF6158027.1"/>
    <property type="molecule type" value="Genomic_DNA"/>
</dbReference>
<dbReference type="SMART" id="SM01019">
    <property type="entry name" value="B3"/>
    <property type="match status" value="1"/>
</dbReference>
<sequence length="169" mass="18711">MDSLSFVDCDKAKPCAIEQAEEVQRKLNPNYPSFVKAMFPSNVSGSFWLALPSKFCASHLPKNDIMITLVDVKDVENTVKYIVKALAVSAGWRIFTVAHKLAVGDALVFQLVEDVKLKVTISVALLYFGFDTLFSNLALFYDSLLLVLEVCKCSICISIYGMKSSINLV</sequence>
<dbReference type="Gene3D" id="2.40.330.10">
    <property type="entry name" value="DNA-binding pseudobarrel domain"/>
    <property type="match status" value="1"/>
</dbReference>
<evidence type="ECO:0000259" key="6">
    <source>
        <dbReference type="PROSITE" id="PS50863"/>
    </source>
</evidence>
<dbReference type="SUPFAM" id="SSF101936">
    <property type="entry name" value="DNA-binding pseudobarrel domain"/>
    <property type="match status" value="1"/>
</dbReference>
<dbReference type="GO" id="GO:0005634">
    <property type="term" value="C:nucleus"/>
    <property type="evidence" value="ECO:0007669"/>
    <property type="project" value="UniProtKB-SubCell"/>
</dbReference>
<reference evidence="7 8" key="1">
    <citation type="journal article" date="2020" name="IScience">
        <title>Genome Sequencing of the Endangered Kingdonia uniflora (Circaeasteraceae, Ranunculales) Reveals Potential Mechanisms of Evolutionary Specialization.</title>
        <authorList>
            <person name="Sun Y."/>
            <person name="Deng T."/>
            <person name="Zhang A."/>
            <person name="Moore M.J."/>
            <person name="Landis J.B."/>
            <person name="Lin N."/>
            <person name="Zhang H."/>
            <person name="Zhang X."/>
            <person name="Huang J."/>
            <person name="Zhang X."/>
            <person name="Sun H."/>
            <person name="Wang H."/>
        </authorList>
    </citation>
    <scope>NUCLEOTIDE SEQUENCE [LARGE SCALE GENOMIC DNA]</scope>
    <source>
        <strain evidence="7">TB1705</strain>
        <tissue evidence="7">Leaf</tissue>
    </source>
</reference>
<keyword evidence="5" id="KW-0539">Nucleus</keyword>
<evidence type="ECO:0000256" key="1">
    <source>
        <dbReference type="ARBA" id="ARBA00004123"/>
    </source>
</evidence>
<keyword evidence="4" id="KW-0804">Transcription</keyword>
<dbReference type="InterPro" id="IPR003340">
    <property type="entry name" value="B3_DNA-bd"/>
</dbReference>
<feature type="domain" description="TF-B3" evidence="6">
    <location>
        <begin position="34"/>
        <end position="125"/>
    </location>
</feature>